<dbReference type="GO" id="GO:0009507">
    <property type="term" value="C:chloroplast"/>
    <property type="evidence" value="ECO:0007669"/>
    <property type="project" value="TreeGrafter"/>
</dbReference>
<keyword evidence="1" id="KW-0677">Repeat</keyword>
<proteinExistence type="predicted"/>
<evidence type="ECO:0000313" key="3">
    <source>
        <dbReference type="EMBL" id="KAF5204944.1"/>
    </source>
</evidence>
<name>A0A7J6X5G8_THATH</name>
<evidence type="ECO:0000313" key="4">
    <source>
        <dbReference type="Proteomes" id="UP000554482"/>
    </source>
</evidence>
<accession>A0A7J6X5G8</accession>
<evidence type="ECO:0000256" key="1">
    <source>
        <dbReference type="ARBA" id="ARBA00022737"/>
    </source>
</evidence>
<keyword evidence="2" id="KW-0802">TPR repeat</keyword>
<dbReference type="PANTHER" id="PTHR45641:SF19">
    <property type="entry name" value="NEPHROCYSTIN-3"/>
    <property type="match status" value="1"/>
</dbReference>
<dbReference type="OrthoDB" id="771227at2759"/>
<dbReference type="PANTHER" id="PTHR45641">
    <property type="entry name" value="TETRATRICOPEPTIDE REPEAT PROTEIN (AFU_ORTHOLOGUE AFUA_6G03870)"/>
    <property type="match status" value="1"/>
</dbReference>
<gene>
    <name evidence="3" type="ORF">FRX31_005457</name>
</gene>
<organism evidence="3 4">
    <name type="scientific">Thalictrum thalictroides</name>
    <name type="common">Rue-anemone</name>
    <name type="synonym">Anemone thalictroides</name>
    <dbReference type="NCBI Taxonomy" id="46969"/>
    <lineage>
        <taxon>Eukaryota</taxon>
        <taxon>Viridiplantae</taxon>
        <taxon>Streptophyta</taxon>
        <taxon>Embryophyta</taxon>
        <taxon>Tracheophyta</taxon>
        <taxon>Spermatophyta</taxon>
        <taxon>Magnoliopsida</taxon>
        <taxon>Ranunculales</taxon>
        <taxon>Ranunculaceae</taxon>
        <taxon>Thalictroideae</taxon>
        <taxon>Thalictrum</taxon>
    </lineage>
</organism>
<dbReference type="SUPFAM" id="SSF48452">
    <property type="entry name" value="TPR-like"/>
    <property type="match status" value="2"/>
</dbReference>
<comment type="caution">
    <text evidence="3">The sequence shown here is derived from an EMBL/GenBank/DDBJ whole genome shotgun (WGS) entry which is preliminary data.</text>
</comment>
<dbReference type="GO" id="GO:0009658">
    <property type="term" value="P:chloroplast organization"/>
    <property type="evidence" value="ECO:0007669"/>
    <property type="project" value="TreeGrafter"/>
</dbReference>
<dbReference type="Gene3D" id="1.25.40.10">
    <property type="entry name" value="Tetratricopeptide repeat domain"/>
    <property type="match status" value="2"/>
</dbReference>
<dbReference type="SMART" id="SM00028">
    <property type="entry name" value="TPR"/>
    <property type="match status" value="5"/>
</dbReference>
<dbReference type="Pfam" id="PF13374">
    <property type="entry name" value="TPR_10"/>
    <property type="match status" value="1"/>
</dbReference>
<dbReference type="EMBL" id="JABWDY010004724">
    <property type="protein sequence ID" value="KAF5204944.1"/>
    <property type="molecule type" value="Genomic_DNA"/>
</dbReference>
<dbReference type="AlphaFoldDB" id="A0A7J6X5G8"/>
<dbReference type="InterPro" id="IPR011990">
    <property type="entry name" value="TPR-like_helical_dom_sf"/>
</dbReference>
<evidence type="ECO:0000256" key="2">
    <source>
        <dbReference type="ARBA" id="ARBA00022803"/>
    </source>
</evidence>
<sequence length="573" mass="64241">MAVSLLLPSLPSINRKRDSVFLRSNHLLKSVMHILAHIPQAKCSIKLYKVPHRVVSKCAIRCSATTGSIDLQGNPKECDILSAVSAPNMTRSKTLLDCSSNSVNDFERQLQEFFLEVKTMLEKGKIDGAVNLLQANFEAVKEQIDEGANGMEQAAILDIIAMGYMSMGEYEIVDNLLEMLKEIVGSAKNDDMFLDSVLLHMGTMYAHFRKYEKAMVMYERSLVILEGLFGSNSTFLIPSLLGMAKVYTSIGRASKAVETYHQALNILEMRRGDVNVDIVVPLVGLGNLFIKEGKAADAENCFNRILTTYANLYGDHDGRVGIAMCSLANAKCAKGSLDEAIELYTKGLQVIKDSNYINLDDPFMEKIRVDLADLCHTAGREHEGRELLKECLLITEEYKGKEHVSSVTHLLNLATSYSRSKNFVEAERLQREGLRIMEMRMGPHDPSITVPMLSLAVTLYYLKRDIEAEHYALEAVGIRERAFGNKSLPVAEALDCLVSIHTRMGKDDAEVLALLKRVLSIQEKELGYESEEVVTTLKKIVFYLDKLGQKDEKLPLQRRLSMLRAKYKGKVYY</sequence>
<protein>
    <submittedName>
        <fullName evidence="3">Tetratricopeptide repeat (TPR)-like superfamily protein</fullName>
    </submittedName>
</protein>
<dbReference type="InterPro" id="IPR019734">
    <property type="entry name" value="TPR_rpt"/>
</dbReference>
<reference evidence="3 4" key="1">
    <citation type="submission" date="2020-06" db="EMBL/GenBank/DDBJ databases">
        <title>Transcriptomic and genomic resources for Thalictrum thalictroides and T. hernandezii: Facilitating candidate gene discovery in an emerging model plant lineage.</title>
        <authorList>
            <person name="Arias T."/>
            <person name="Riano-Pachon D.M."/>
            <person name="Di Stilio V.S."/>
        </authorList>
    </citation>
    <scope>NUCLEOTIDE SEQUENCE [LARGE SCALE GENOMIC DNA]</scope>
    <source>
        <strain evidence="4">cv. WT478/WT964</strain>
        <tissue evidence="3">Leaves</tissue>
    </source>
</reference>
<dbReference type="Proteomes" id="UP000554482">
    <property type="component" value="Unassembled WGS sequence"/>
</dbReference>
<keyword evidence="4" id="KW-1185">Reference proteome</keyword>
<dbReference type="Pfam" id="PF13424">
    <property type="entry name" value="TPR_12"/>
    <property type="match status" value="3"/>
</dbReference>